<dbReference type="Proteomes" id="UP000485058">
    <property type="component" value="Unassembled WGS sequence"/>
</dbReference>
<feature type="signal peptide" evidence="1">
    <location>
        <begin position="1"/>
        <end position="22"/>
    </location>
</feature>
<evidence type="ECO:0000313" key="2">
    <source>
        <dbReference type="EMBL" id="GFH25163.1"/>
    </source>
</evidence>
<reference evidence="2 3" key="1">
    <citation type="submission" date="2020-02" db="EMBL/GenBank/DDBJ databases">
        <title>Draft genome sequence of Haematococcus lacustris strain NIES-144.</title>
        <authorList>
            <person name="Morimoto D."/>
            <person name="Nakagawa S."/>
            <person name="Yoshida T."/>
            <person name="Sawayama S."/>
        </authorList>
    </citation>
    <scope>NUCLEOTIDE SEQUENCE [LARGE SCALE GENOMIC DNA]</scope>
    <source>
        <strain evidence="2 3">NIES-144</strain>
    </source>
</reference>
<sequence length="76" mass="8007">MPIAQSTVGFLAALAASGLAEALQQGSTLQTHLQDIISSPLAPGGLVQLLWPADVQDIVTLGLDFLDVPWRYTAFS</sequence>
<comment type="caution">
    <text evidence="2">The sequence shown here is derived from an EMBL/GenBank/DDBJ whole genome shotgun (WGS) entry which is preliminary data.</text>
</comment>
<feature type="chain" id="PRO_5025610037" evidence="1">
    <location>
        <begin position="23"/>
        <end position="76"/>
    </location>
</feature>
<keyword evidence="3" id="KW-1185">Reference proteome</keyword>
<name>A0A699ZR56_HAELA</name>
<accession>A0A699ZR56</accession>
<evidence type="ECO:0000256" key="1">
    <source>
        <dbReference type="SAM" id="SignalP"/>
    </source>
</evidence>
<organism evidence="2 3">
    <name type="scientific">Haematococcus lacustris</name>
    <name type="common">Green alga</name>
    <name type="synonym">Haematococcus pluvialis</name>
    <dbReference type="NCBI Taxonomy" id="44745"/>
    <lineage>
        <taxon>Eukaryota</taxon>
        <taxon>Viridiplantae</taxon>
        <taxon>Chlorophyta</taxon>
        <taxon>core chlorophytes</taxon>
        <taxon>Chlorophyceae</taxon>
        <taxon>CS clade</taxon>
        <taxon>Chlamydomonadales</taxon>
        <taxon>Haematococcaceae</taxon>
        <taxon>Haematococcus</taxon>
    </lineage>
</organism>
<dbReference type="AlphaFoldDB" id="A0A699ZR56"/>
<evidence type="ECO:0000313" key="3">
    <source>
        <dbReference type="Proteomes" id="UP000485058"/>
    </source>
</evidence>
<dbReference type="EMBL" id="BLLF01002738">
    <property type="protein sequence ID" value="GFH25163.1"/>
    <property type="molecule type" value="Genomic_DNA"/>
</dbReference>
<protein>
    <submittedName>
        <fullName evidence="2">Uncharacterized protein</fullName>
    </submittedName>
</protein>
<proteinExistence type="predicted"/>
<gene>
    <name evidence="2" type="ORF">HaLaN_23087</name>
</gene>
<keyword evidence="1" id="KW-0732">Signal</keyword>